<evidence type="ECO:0000313" key="4">
    <source>
        <dbReference type="Proteomes" id="UP000005240"/>
    </source>
</evidence>
<gene>
    <name evidence="2" type="ORF">PTTG_28909</name>
</gene>
<feature type="compositionally biased region" description="Basic and acidic residues" evidence="1">
    <location>
        <begin position="252"/>
        <end position="263"/>
    </location>
</feature>
<keyword evidence="4" id="KW-1185">Reference proteome</keyword>
<evidence type="ECO:0000256" key="1">
    <source>
        <dbReference type="SAM" id="MobiDB-lite"/>
    </source>
</evidence>
<dbReference type="EnsemblFungi" id="PTTG_28909-t43_1">
    <property type="protein sequence ID" value="PTTG_28909-t43_1-p1"/>
    <property type="gene ID" value="PTTG_28909"/>
</dbReference>
<dbReference type="EMBL" id="ADAS02000153">
    <property type="protein sequence ID" value="OAV88794.1"/>
    <property type="molecule type" value="Genomic_DNA"/>
</dbReference>
<feature type="compositionally biased region" description="Acidic residues" evidence="1">
    <location>
        <begin position="325"/>
        <end position="336"/>
    </location>
</feature>
<dbReference type="OrthoDB" id="10610116at2759"/>
<sequence length="370" mass="41378">MVSCGELWRLLDFDTQDQWRDQDFLDTITPPDSVAPASEDSPDAVAQWKKRERFKLKMWIRKVKRDLKNLSVSHQVEGFFAIASRDPHNPELITGGSFIGEEFLDVLEGGTNTCQLFYNFVNGQQAVKAITGAYPKPSNKRKRRSGKDPEDGDCPHDLGSKLANAAEVRAKLKEALCEATGGVWTKGWPGTKTEQKLRDLDVTLQVLPNSKGVVPADFCARPSDMRIARTRRILTAFANGWVRLIGPPAEASDDRIRSLGHEPDSEDPDEAPRITVWLNSTRITSEHHSRNGVKRVGPKRPVRSKAGKASCSKRPRKTKSRIFESEDDTSSLESDDGVAPKRRMLTRHDHALINSTGIFREERSVTPTTP</sequence>
<dbReference type="VEuPathDB" id="FungiDB:PTTG_28909"/>
<reference evidence="2" key="2">
    <citation type="submission" date="2016-05" db="EMBL/GenBank/DDBJ databases">
        <title>Comparative analysis highlights variable genome content of wheat rusts and divergence of the mating loci.</title>
        <authorList>
            <person name="Cuomo C.A."/>
            <person name="Bakkeren G."/>
            <person name="Szabo L."/>
            <person name="Khalil H."/>
            <person name="Joly D."/>
            <person name="Goldberg J."/>
            <person name="Young S."/>
            <person name="Zeng Q."/>
            <person name="Fellers J."/>
        </authorList>
    </citation>
    <scope>NUCLEOTIDE SEQUENCE [LARGE SCALE GENOMIC DNA]</scope>
    <source>
        <strain evidence="2">1-1 BBBD Race 1</strain>
    </source>
</reference>
<feature type="region of interest" description="Disordered" evidence="1">
    <location>
        <begin position="134"/>
        <end position="158"/>
    </location>
</feature>
<proteinExistence type="predicted"/>
<dbReference type="AlphaFoldDB" id="A0A180G852"/>
<evidence type="ECO:0000313" key="2">
    <source>
        <dbReference type="EMBL" id="OAV88794.1"/>
    </source>
</evidence>
<reference evidence="2" key="1">
    <citation type="submission" date="2009-11" db="EMBL/GenBank/DDBJ databases">
        <authorList>
            <consortium name="The Broad Institute Genome Sequencing Platform"/>
            <person name="Ward D."/>
            <person name="Feldgarden M."/>
            <person name="Earl A."/>
            <person name="Young S.K."/>
            <person name="Zeng Q."/>
            <person name="Koehrsen M."/>
            <person name="Alvarado L."/>
            <person name="Berlin A."/>
            <person name="Bochicchio J."/>
            <person name="Borenstein D."/>
            <person name="Chapman S.B."/>
            <person name="Chen Z."/>
            <person name="Engels R."/>
            <person name="Freedman E."/>
            <person name="Gellesch M."/>
            <person name="Goldberg J."/>
            <person name="Griggs A."/>
            <person name="Gujja S."/>
            <person name="Heilman E."/>
            <person name="Heiman D."/>
            <person name="Hepburn T."/>
            <person name="Howarth C."/>
            <person name="Jen D."/>
            <person name="Larson L."/>
            <person name="Lewis B."/>
            <person name="Mehta T."/>
            <person name="Park D."/>
            <person name="Pearson M."/>
            <person name="Roberts A."/>
            <person name="Saif S."/>
            <person name="Shea T."/>
            <person name="Shenoy N."/>
            <person name="Sisk P."/>
            <person name="Stolte C."/>
            <person name="Sykes S."/>
            <person name="Thomson T."/>
            <person name="Walk T."/>
            <person name="White J."/>
            <person name="Yandava C."/>
            <person name="Izard J."/>
            <person name="Baranova O.V."/>
            <person name="Blanton J.M."/>
            <person name="Tanner A.C."/>
            <person name="Dewhirst F.E."/>
            <person name="Haas B."/>
            <person name="Nusbaum C."/>
            <person name="Birren B."/>
        </authorList>
    </citation>
    <scope>NUCLEOTIDE SEQUENCE [LARGE SCALE GENOMIC DNA]</scope>
    <source>
        <strain evidence="2">1-1 BBBD Race 1</strain>
    </source>
</reference>
<dbReference type="Proteomes" id="UP000005240">
    <property type="component" value="Unassembled WGS sequence"/>
</dbReference>
<name>A0A180G852_PUCT1</name>
<feature type="compositionally biased region" description="Basic residues" evidence="1">
    <location>
        <begin position="290"/>
        <end position="320"/>
    </location>
</feature>
<feature type="compositionally biased region" description="Basic and acidic residues" evidence="1">
    <location>
        <begin position="146"/>
        <end position="158"/>
    </location>
</feature>
<evidence type="ECO:0000313" key="3">
    <source>
        <dbReference type="EnsemblFungi" id="PTTG_28909-t43_1-p1"/>
    </source>
</evidence>
<accession>A0A180G852</accession>
<reference evidence="3" key="4">
    <citation type="submission" date="2025-05" db="UniProtKB">
        <authorList>
            <consortium name="EnsemblFungi"/>
        </authorList>
    </citation>
    <scope>IDENTIFICATION</scope>
    <source>
        <strain evidence="3">isolate 1-1 / race 1 (BBBD)</strain>
    </source>
</reference>
<reference evidence="3 4" key="3">
    <citation type="journal article" date="2017" name="G3 (Bethesda)">
        <title>Comparative analysis highlights variable genome content of wheat rusts and divergence of the mating loci.</title>
        <authorList>
            <person name="Cuomo C.A."/>
            <person name="Bakkeren G."/>
            <person name="Khalil H.B."/>
            <person name="Panwar V."/>
            <person name="Joly D."/>
            <person name="Linning R."/>
            <person name="Sakthikumar S."/>
            <person name="Song X."/>
            <person name="Adiconis X."/>
            <person name="Fan L."/>
            <person name="Goldberg J.M."/>
            <person name="Levin J.Z."/>
            <person name="Young S."/>
            <person name="Zeng Q."/>
            <person name="Anikster Y."/>
            <person name="Bruce M."/>
            <person name="Wang M."/>
            <person name="Yin C."/>
            <person name="McCallum B."/>
            <person name="Szabo L.J."/>
            <person name="Hulbert S."/>
            <person name="Chen X."/>
            <person name="Fellers J.P."/>
        </authorList>
    </citation>
    <scope>NUCLEOTIDE SEQUENCE</scope>
    <source>
        <strain evidence="4">Isolate 1-1 / race 1 (BBBD)</strain>
        <strain evidence="3">isolate 1-1 / race 1 (BBBD)</strain>
    </source>
</reference>
<feature type="region of interest" description="Disordered" evidence="1">
    <location>
        <begin position="251"/>
        <end position="349"/>
    </location>
</feature>
<protein>
    <submittedName>
        <fullName evidence="2 3">Uncharacterized protein</fullName>
    </submittedName>
</protein>
<organism evidence="2">
    <name type="scientific">Puccinia triticina (isolate 1-1 / race 1 (BBBD))</name>
    <name type="common">Brown leaf rust fungus</name>
    <dbReference type="NCBI Taxonomy" id="630390"/>
    <lineage>
        <taxon>Eukaryota</taxon>
        <taxon>Fungi</taxon>
        <taxon>Dikarya</taxon>
        <taxon>Basidiomycota</taxon>
        <taxon>Pucciniomycotina</taxon>
        <taxon>Pucciniomycetes</taxon>
        <taxon>Pucciniales</taxon>
        <taxon>Pucciniaceae</taxon>
        <taxon>Puccinia</taxon>
    </lineage>
</organism>